<accession>A0A1X7IA27</accession>
<dbReference type="SMART" id="SM00046">
    <property type="entry name" value="DAGKc"/>
    <property type="match status" value="1"/>
</dbReference>
<dbReference type="RefSeq" id="WP_085471477.1">
    <property type="nucleotide sequence ID" value="NZ_FXAU01000001.1"/>
</dbReference>
<name>A0A1X7IA27_9SPHI</name>
<dbReference type="InterPro" id="IPR050187">
    <property type="entry name" value="Lipid_Phosphate_FormReg"/>
</dbReference>
<dbReference type="PANTHER" id="PTHR12358:SF54">
    <property type="entry name" value="SPHINGOSINE KINASE RELATED PROTEIN"/>
    <property type="match status" value="1"/>
</dbReference>
<dbReference type="OrthoDB" id="142078at2"/>
<proteinExistence type="predicted"/>
<keyword evidence="1" id="KW-0808">Transferase</keyword>
<dbReference type="STRING" id="561061.SAMN05660862_0616"/>
<dbReference type="GO" id="GO:0005524">
    <property type="term" value="F:ATP binding"/>
    <property type="evidence" value="ECO:0007669"/>
    <property type="project" value="UniProtKB-KW"/>
</dbReference>
<dbReference type="EMBL" id="FXAU01000001">
    <property type="protein sequence ID" value="SMG11557.1"/>
    <property type="molecule type" value="Genomic_DNA"/>
</dbReference>
<evidence type="ECO:0000256" key="4">
    <source>
        <dbReference type="ARBA" id="ARBA00022840"/>
    </source>
</evidence>
<evidence type="ECO:0000256" key="3">
    <source>
        <dbReference type="ARBA" id="ARBA00022777"/>
    </source>
</evidence>
<dbReference type="InterPro" id="IPR001206">
    <property type="entry name" value="Diacylglycerol_kinase_cat_dom"/>
</dbReference>
<dbReference type="Pfam" id="PF00781">
    <property type="entry name" value="DAGK_cat"/>
    <property type="match status" value="1"/>
</dbReference>
<dbReference type="Gene3D" id="2.60.200.40">
    <property type="match status" value="1"/>
</dbReference>
<evidence type="ECO:0000313" key="6">
    <source>
        <dbReference type="EMBL" id="SMG11557.1"/>
    </source>
</evidence>
<dbReference type="Pfam" id="PF19279">
    <property type="entry name" value="YegS_C"/>
    <property type="match status" value="1"/>
</dbReference>
<dbReference type="AlphaFoldDB" id="A0A1X7IA27"/>
<evidence type="ECO:0000313" key="7">
    <source>
        <dbReference type="Proteomes" id="UP000192980"/>
    </source>
</evidence>
<keyword evidence="4" id="KW-0067">ATP-binding</keyword>
<dbReference type="GO" id="GO:0016301">
    <property type="term" value="F:kinase activity"/>
    <property type="evidence" value="ECO:0007669"/>
    <property type="project" value="UniProtKB-KW"/>
</dbReference>
<evidence type="ECO:0000259" key="5">
    <source>
        <dbReference type="PROSITE" id="PS50146"/>
    </source>
</evidence>
<protein>
    <submittedName>
        <fullName evidence="6">Diacylglycerol kinase family enzyme</fullName>
    </submittedName>
</protein>
<dbReference type="Gene3D" id="3.40.50.10330">
    <property type="entry name" value="Probable inorganic polyphosphate/atp-NAD kinase, domain 1"/>
    <property type="match status" value="1"/>
</dbReference>
<dbReference type="InterPro" id="IPR016064">
    <property type="entry name" value="NAD/diacylglycerol_kinase_sf"/>
</dbReference>
<evidence type="ECO:0000256" key="2">
    <source>
        <dbReference type="ARBA" id="ARBA00022741"/>
    </source>
</evidence>
<keyword evidence="2" id="KW-0547">Nucleotide-binding</keyword>
<reference evidence="6 7" key="1">
    <citation type="submission" date="2017-04" db="EMBL/GenBank/DDBJ databases">
        <authorList>
            <person name="Afonso C.L."/>
            <person name="Miller P.J."/>
            <person name="Scott M.A."/>
            <person name="Spackman E."/>
            <person name="Goraichik I."/>
            <person name="Dimitrov K.M."/>
            <person name="Suarez D.L."/>
            <person name="Swayne D.E."/>
        </authorList>
    </citation>
    <scope>NUCLEOTIDE SEQUENCE [LARGE SCALE GENOMIC DNA]</scope>
    <source>
        <strain evidence="6 7">DSM 22418</strain>
    </source>
</reference>
<keyword evidence="7" id="KW-1185">Reference proteome</keyword>
<dbReference type="InterPro" id="IPR017438">
    <property type="entry name" value="ATP-NAD_kinase_N"/>
</dbReference>
<dbReference type="PANTHER" id="PTHR12358">
    <property type="entry name" value="SPHINGOSINE KINASE"/>
    <property type="match status" value="1"/>
</dbReference>
<keyword evidence="3 6" id="KW-0418">Kinase</keyword>
<dbReference type="InterPro" id="IPR045540">
    <property type="entry name" value="YegS/DAGK_C"/>
</dbReference>
<feature type="domain" description="DAGKc" evidence="5">
    <location>
        <begin position="1"/>
        <end position="129"/>
    </location>
</feature>
<organism evidence="6 7">
    <name type="scientific">Sphingobacterium psychroaquaticum</name>
    <dbReference type="NCBI Taxonomy" id="561061"/>
    <lineage>
        <taxon>Bacteria</taxon>
        <taxon>Pseudomonadati</taxon>
        <taxon>Bacteroidota</taxon>
        <taxon>Sphingobacteriia</taxon>
        <taxon>Sphingobacteriales</taxon>
        <taxon>Sphingobacteriaceae</taxon>
        <taxon>Sphingobacterium</taxon>
    </lineage>
</organism>
<dbReference type="Proteomes" id="UP000192980">
    <property type="component" value="Unassembled WGS sequence"/>
</dbReference>
<dbReference type="PROSITE" id="PS50146">
    <property type="entry name" value="DAGK"/>
    <property type="match status" value="1"/>
</dbReference>
<dbReference type="SUPFAM" id="SSF111331">
    <property type="entry name" value="NAD kinase/diacylglycerol kinase-like"/>
    <property type="match status" value="1"/>
</dbReference>
<gene>
    <name evidence="6" type="ORF">SAMN05660862_0616</name>
</gene>
<sequence length="300" mass="34183">MEKAIILHNPRAGDEDHKKSDLIELIEEKAYKVGYFSVKKTKGWKKKLEKAAFAVVAGGDGTVRRIAKELTKRTILHKQIPMAILPMGTANNLSKTLAIHADRDYNSYLLNWQKKNIQPFDIGIIKVKRKLQFFLEAAGFGLFPLLMKTMDKIDCSQLKTTQDELIFALETLHQVVLSAPTQKYEITRNGEICYRGKSLAIEVLNTPYIGPNLHLGPHAKIDDGLLDIVCIEATQRAEFADYIQRLLQGKTTNFFWKTFQAEALTLKTKDKCLHIDDELVETTQKNYVFEIRKSALGFLR</sequence>
<evidence type="ECO:0000256" key="1">
    <source>
        <dbReference type="ARBA" id="ARBA00022679"/>
    </source>
</evidence>